<proteinExistence type="predicted"/>
<dbReference type="AlphaFoldDB" id="A0A0A9PR63"/>
<reference evidence="1" key="2">
    <citation type="journal article" date="2015" name="Data Brief">
        <title>Shoot transcriptome of the giant reed, Arundo donax.</title>
        <authorList>
            <person name="Barrero R.A."/>
            <person name="Guerrero F.D."/>
            <person name="Moolhuijzen P."/>
            <person name="Goolsby J.A."/>
            <person name="Tidwell J."/>
            <person name="Bellgard S.E."/>
            <person name="Bellgard M.I."/>
        </authorList>
    </citation>
    <scope>NUCLEOTIDE SEQUENCE</scope>
    <source>
        <tissue evidence="1">Shoot tissue taken approximately 20 cm above the soil surface</tissue>
    </source>
</reference>
<evidence type="ECO:0000313" key="1">
    <source>
        <dbReference type="EMBL" id="JAD16815.1"/>
    </source>
</evidence>
<reference evidence="1" key="1">
    <citation type="submission" date="2014-09" db="EMBL/GenBank/DDBJ databases">
        <authorList>
            <person name="Magalhaes I.L.F."/>
            <person name="Oliveira U."/>
            <person name="Santos F.R."/>
            <person name="Vidigal T.H.D.A."/>
            <person name="Brescovit A.D."/>
            <person name="Santos A.J."/>
        </authorList>
    </citation>
    <scope>NUCLEOTIDE SEQUENCE</scope>
    <source>
        <tissue evidence="1">Shoot tissue taken approximately 20 cm above the soil surface</tissue>
    </source>
</reference>
<sequence length="92" mass="10824">MKTTGKIYSNFTIIYKLTGLAARHIKENNKFIILELHIQVSNEQQYNQQIHVSLTLTARELMKKSRMGLQVVFDIEPKQGHLYNFKHADFEM</sequence>
<protein>
    <submittedName>
        <fullName evidence="1">Uncharacterized protein</fullName>
    </submittedName>
</protein>
<name>A0A0A9PR63_ARUDO</name>
<organism evidence="1">
    <name type="scientific">Arundo donax</name>
    <name type="common">Giant reed</name>
    <name type="synonym">Donax arundinaceus</name>
    <dbReference type="NCBI Taxonomy" id="35708"/>
    <lineage>
        <taxon>Eukaryota</taxon>
        <taxon>Viridiplantae</taxon>
        <taxon>Streptophyta</taxon>
        <taxon>Embryophyta</taxon>
        <taxon>Tracheophyta</taxon>
        <taxon>Spermatophyta</taxon>
        <taxon>Magnoliopsida</taxon>
        <taxon>Liliopsida</taxon>
        <taxon>Poales</taxon>
        <taxon>Poaceae</taxon>
        <taxon>PACMAD clade</taxon>
        <taxon>Arundinoideae</taxon>
        <taxon>Arundineae</taxon>
        <taxon>Arundo</taxon>
    </lineage>
</organism>
<accession>A0A0A9PR63</accession>
<dbReference type="EMBL" id="GBRH01281080">
    <property type="protein sequence ID" value="JAD16815.1"/>
    <property type="molecule type" value="Transcribed_RNA"/>
</dbReference>